<sequence length="74" mass="8513">QNLSSKSEVRWVPIDIEKYKLMDQMGMLPTGHTVKPFEYHTENVTSSGNAGKKLFSSLRDAKMPWAKRRESTNK</sequence>
<organism evidence="1 2">
    <name type="scientific">Spiromyces aspiralis</name>
    <dbReference type="NCBI Taxonomy" id="68401"/>
    <lineage>
        <taxon>Eukaryota</taxon>
        <taxon>Fungi</taxon>
        <taxon>Fungi incertae sedis</taxon>
        <taxon>Zoopagomycota</taxon>
        <taxon>Kickxellomycotina</taxon>
        <taxon>Kickxellomycetes</taxon>
        <taxon>Kickxellales</taxon>
        <taxon>Kickxellaceae</taxon>
        <taxon>Spiromyces</taxon>
    </lineage>
</organism>
<comment type="caution">
    <text evidence="1">The sequence shown here is derived from an EMBL/GenBank/DDBJ whole genome shotgun (WGS) entry which is preliminary data.</text>
</comment>
<feature type="non-terminal residue" evidence="1">
    <location>
        <position position="1"/>
    </location>
</feature>
<gene>
    <name evidence="1" type="ORF">EV182_008790</name>
</gene>
<dbReference type="EMBL" id="JAMZIH010004837">
    <property type="protein sequence ID" value="KAJ1676139.1"/>
    <property type="molecule type" value="Genomic_DNA"/>
</dbReference>
<accession>A0ACC1HHW7</accession>
<reference evidence="1" key="1">
    <citation type="submission" date="2022-06" db="EMBL/GenBank/DDBJ databases">
        <title>Phylogenomic reconstructions and comparative analyses of Kickxellomycotina fungi.</title>
        <authorList>
            <person name="Reynolds N.K."/>
            <person name="Stajich J.E."/>
            <person name="Barry K."/>
            <person name="Grigoriev I.V."/>
            <person name="Crous P."/>
            <person name="Smith M.E."/>
        </authorList>
    </citation>
    <scope>NUCLEOTIDE SEQUENCE</scope>
    <source>
        <strain evidence="1">RSA 2271</strain>
    </source>
</reference>
<proteinExistence type="predicted"/>
<evidence type="ECO:0000313" key="2">
    <source>
        <dbReference type="Proteomes" id="UP001145114"/>
    </source>
</evidence>
<dbReference type="Proteomes" id="UP001145114">
    <property type="component" value="Unassembled WGS sequence"/>
</dbReference>
<protein>
    <submittedName>
        <fullName evidence="1">Uncharacterized protein</fullName>
    </submittedName>
</protein>
<evidence type="ECO:0000313" key="1">
    <source>
        <dbReference type="EMBL" id="KAJ1676139.1"/>
    </source>
</evidence>
<keyword evidence="2" id="KW-1185">Reference proteome</keyword>
<name>A0ACC1HHW7_9FUNG</name>